<dbReference type="SUPFAM" id="SSF55347">
    <property type="entry name" value="Glyceraldehyde-3-phosphate dehydrogenase-like, C-terminal domain"/>
    <property type="match status" value="1"/>
</dbReference>
<evidence type="ECO:0000256" key="9">
    <source>
        <dbReference type="ARBA" id="ARBA00023002"/>
    </source>
</evidence>
<keyword evidence="13" id="KW-0547">Nucleotide-binding</keyword>
<evidence type="ECO:0000256" key="7">
    <source>
        <dbReference type="ARBA" id="ARBA00022857"/>
    </source>
</evidence>
<evidence type="ECO:0000256" key="1">
    <source>
        <dbReference type="ARBA" id="ARBA00004896"/>
    </source>
</evidence>
<evidence type="ECO:0000256" key="3">
    <source>
        <dbReference type="ARBA" id="ARBA00011738"/>
    </source>
</evidence>
<evidence type="ECO:0000313" key="15">
    <source>
        <dbReference type="EMBL" id="BAF55536.1"/>
    </source>
</evidence>
<evidence type="ECO:0000256" key="11">
    <source>
        <dbReference type="ARBA" id="ARBA00052023"/>
    </source>
</evidence>
<feature type="binding site" evidence="13">
    <location>
        <position position="164"/>
    </location>
    <ligand>
        <name>substrate</name>
    </ligand>
</feature>
<reference evidence="15" key="1">
    <citation type="journal article" date="2007" name="Microbiology">
        <title>Comparative analysis of the Corynebacterium glutamicum group and complete genome sequence of strain R.</title>
        <authorList>
            <person name="Yukawa H."/>
            <person name="Omumasaba C.A."/>
            <person name="Nonaka H."/>
            <person name="Kos P."/>
            <person name="Okai N."/>
            <person name="Suzuki N."/>
            <person name="Suda M."/>
            <person name="Tsuge Y."/>
            <person name="Watanabe J."/>
            <person name="Ikeda Y."/>
            <person name="Vertes A.A."/>
            <person name="Inui M."/>
        </authorList>
    </citation>
    <scope>NUCLEOTIDE SEQUENCE</scope>
    <source>
        <strain evidence="15">R</strain>
    </source>
</reference>
<comment type="subunit">
    <text evidence="3 12">Homodimer.</text>
</comment>
<dbReference type="GO" id="GO:0019877">
    <property type="term" value="P:diaminopimelate biosynthetic process"/>
    <property type="evidence" value="ECO:0007669"/>
    <property type="project" value="UniProtKB-UniRule"/>
</dbReference>
<evidence type="ECO:0000256" key="8">
    <source>
        <dbReference type="ARBA" id="ARBA00022915"/>
    </source>
</evidence>
<keyword evidence="7 12" id="KW-0521">NADP</keyword>
<dbReference type="Gene3D" id="3.30.360.10">
    <property type="entry name" value="Dihydrodipicolinate Reductase, domain 2"/>
    <property type="match status" value="1"/>
</dbReference>
<comment type="similarity">
    <text evidence="2 12">Belongs to the diaminopimelate dehydrogenase family.</text>
</comment>
<evidence type="ECO:0000256" key="6">
    <source>
        <dbReference type="ARBA" id="ARBA00022605"/>
    </source>
</evidence>
<proteinExistence type="inferred from homology"/>
<dbReference type="AlphaFoldDB" id="A0AB72VDP0"/>
<dbReference type="KEGG" id="cgt:cgR_2525"/>
<dbReference type="Pfam" id="PF16654">
    <property type="entry name" value="DAPDH_C"/>
    <property type="match status" value="1"/>
</dbReference>
<dbReference type="InterPro" id="IPR032094">
    <property type="entry name" value="Meso-DAP_DH_C"/>
</dbReference>
<evidence type="ECO:0000256" key="5">
    <source>
        <dbReference type="ARBA" id="ARBA00021654"/>
    </source>
</evidence>
<evidence type="ECO:0000256" key="2">
    <source>
        <dbReference type="ARBA" id="ARBA00007442"/>
    </source>
</evidence>
<evidence type="ECO:0000256" key="12">
    <source>
        <dbReference type="PIRNR" id="PIRNR025648"/>
    </source>
</evidence>
<feature type="binding site" evidence="13">
    <location>
        <position position="264"/>
    </location>
    <ligand>
        <name>substrate</name>
    </ligand>
</feature>
<organism evidence="15">
    <name type="scientific">Corynebacterium glutamicum (strain R)</name>
    <dbReference type="NCBI Taxonomy" id="340322"/>
    <lineage>
        <taxon>Bacteria</taxon>
        <taxon>Bacillati</taxon>
        <taxon>Actinomycetota</taxon>
        <taxon>Actinomycetes</taxon>
        <taxon>Mycobacteriales</taxon>
        <taxon>Corynebacteriaceae</taxon>
        <taxon>Corynebacterium</taxon>
    </lineage>
</organism>
<dbReference type="Gene3D" id="3.40.50.720">
    <property type="entry name" value="NAD(P)-binding Rossmann-like Domain"/>
    <property type="match status" value="1"/>
</dbReference>
<evidence type="ECO:0000256" key="13">
    <source>
        <dbReference type="PIRSR" id="PIRSR025648-1"/>
    </source>
</evidence>
<name>A0AB72VDP0_CORGB</name>
<evidence type="ECO:0000256" key="4">
    <source>
        <dbReference type="ARBA" id="ARBA00012080"/>
    </source>
</evidence>
<dbReference type="PIRSF" id="PIRSF025648">
    <property type="entry name" value="DDH"/>
    <property type="match status" value="1"/>
</dbReference>
<dbReference type="GO" id="GO:0047850">
    <property type="term" value="F:diaminopimelate dehydrogenase activity"/>
    <property type="evidence" value="ECO:0007669"/>
    <property type="project" value="UniProtKB-UniRule"/>
</dbReference>
<gene>
    <name evidence="15" type="ordered locus">cgR_2525</name>
</gene>
<feature type="binding site" evidence="13">
    <location>
        <begin position="137"/>
        <end position="141"/>
    </location>
    <ligand>
        <name>NADP(+)</name>
        <dbReference type="ChEBI" id="CHEBI:58349"/>
    </ligand>
</feature>
<comment type="pathway">
    <text evidence="1 12">Amino-acid biosynthesis; L-lysine biosynthesis via DAP pathway; DL-2,6-diaminopimelate from (S)-tetrahydrodipicolinate: step 1/1.</text>
</comment>
<keyword evidence="9 12" id="KW-0560">Oxidoreductase</keyword>
<dbReference type="InterPro" id="IPR010190">
    <property type="entry name" value="Diaminopimelate_DH_Ddh"/>
</dbReference>
<dbReference type="NCBIfam" id="TIGR01921">
    <property type="entry name" value="DAP-DH"/>
    <property type="match status" value="1"/>
</dbReference>
<feature type="binding site" evidence="13">
    <location>
        <position position="189"/>
    </location>
    <ligand>
        <name>substrate</name>
    </ligand>
</feature>
<feature type="binding site" evidence="13">
    <location>
        <begin position="108"/>
        <end position="110"/>
    </location>
    <ligand>
        <name>NADP(+)</name>
        <dbReference type="ChEBI" id="CHEBI:58349"/>
    </ligand>
</feature>
<feature type="binding site" evidence="13">
    <location>
        <position position="290"/>
    </location>
    <ligand>
        <name>substrate</name>
    </ligand>
</feature>
<keyword evidence="6 12" id="KW-0028">Amino-acid biosynthesis</keyword>
<sequence length="340" mass="37456">MHLGKLDQDSATTILEDYKNMTNIRVAIVGYGNLGRSVEKLIAKQPDMDLVGIFSRRATLDTKTPVFDVADVDKHADDVDVLFLCMGSATDIPEQAPKFAQFACTVDTYDNHRDIPRHRQVMNEAATAAGNVALVSTGWDPGMFSINRVYAAAVLAEHQQHTFWGPGLSQGHSDALRRIPGVQKAVQYTLPSEEALEKARRGEAGDLTGKQTHKRQCFVVADAADHERIENDIRTMPDYFVGYEVEVNFIDEATFDAEHTGMPHGGHVITTGDTGGFNHTVEYILKLDRNPDFTASAQIAFGRAAHRMKQQGQSGAFTVLEVAPYLLSPENLDDLIARDV</sequence>
<dbReference type="InterPro" id="IPR036291">
    <property type="entry name" value="NAD(P)-bd_dom_sf"/>
</dbReference>
<comment type="function">
    <text evidence="12">Catalyzes the reversible NADPH-dependent reductive amination of L-2-amino-6-oxopimelate, the acyclic form of L-tetrahydrodipicolinate, to generate the meso compound, D,L-2,6-diaminopimelate.</text>
</comment>
<feature type="binding site" evidence="13">
    <location>
        <begin position="55"/>
        <end position="57"/>
    </location>
    <ligand>
        <name>NADP(+)</name>
        <dbReference type="ChEBI" id="CHEBI:58349"/>
    </ligand>
</feature>
<accession>A0AB72VDP0</accession>
<evidence type="ECO:0000256" key="10">
    <source>
        <dbReference type="ARBA" id="ARBA00023154"/>
    </source>
</evidence>
<feature type="binding site" evidence="13">
    <location>
        <begin position="31"/>
        <end position="34"/>
    </location>
    <ligand>
        <name>NADP(+)</name>
        <dbReference type="ChEBI" id="CHEBI:58349"/>
    </ligand>
</feature>
<feature type="binding site" evidence="13">
    <location>
        <position position="215"/>
    </location>
    <ligand>
        <name>substrate</name>
    </ligand>
</feature>
<dbReference type="EMBL" id="AP009044">
    <property type="protein sequence ID" value="BAF55536.1"/>
    <property type="molecule type" value="Genomic_DNA"/>
</dbReference>
<feature type="binding site" evidence="13">
    <location>
        <begin position="85"/>
        <end position="88"/>
    </location>
    <ligand>
        <name>NADP(+)</name>
        <dbReference type="ChEBI" id="CHEBI:58349"/>
    </ligand>
</feature>
<dbReference type="EC" id="1.4.1.16" evidence="4 12"/>
<evidence type="ECO:0000259" key="14">
    <source>
        <dbReference type="Pfam" id="PF16654"/>
    </source>
</evidence>
<feature type="domain" description="Meso-diaminopimelate D-dehydrogenase C-terminal" evidence="14">
    <location>
        <begin position="138"/>
        <end position="288"/>
    </location>
</feature>
<dbReference type="CDD" id="cd02270">
    <property type="entry name" value="meso-DAPDH_N"/>
    <property type="match status" value="1"/>
</dbReference>
<keyword evidence="10 12" id="KW-0457">Lysine biosynthesis</keyword>
<dbReference type="GO" id="GO:0000166">
    <property type="term" value="F:nucleotide binding"/>
    <property type="evidence" value="ECO:0007669"/>
    <property type="project" value="UniProtKB-KW"/>
</dbReference>
<comment type="catalytic activity">
    <reaction evidence="11 12">
        <text>meso-2,6-diaminopimelate + NADP(+) + H2O = (S)-2-amino-6-oxoheptanedioate + NH4(+) + NADPH + H(+)</text>
        <dbReference type="Rhea" id="RHEA:13561"/>
        <dbReference type="ChEBI" id="CHEBI:15377"/>
        <dbReference type="ChEBI" id="CHEBI:15378"/>
        <dbReference type="ChEBI" id="CHEBI:28938"/>
        <dbReference type="ChEBI" id="CHEBI:57783"/>
        <dbReference type="ChEBI" id="CHEBI:57791"/>
        <dbReference type="ChEBI" id="CHEBI:58349"/>
        <dbReference type="ChEBI" id="CHEBI:58556"/>
        <dbReference type="EC" id="1.4.1.16"/>
    </reaction>
</comment>
<protein>
    <recommendedName>
        <fullName evidence="5 12">Meso-diaminopimelate D-dehydrogenase</fullName>
        <shortName evidence="12">DAPDH</shortName>
        <shortName evidence="12">Meso-DAP dehydrogenase</shortName>
        <ecNumber evidence="4 12">1.4.1.16</ecNumber>
    </recommendedName>
</protein>
<dbReference type="Proteomes" id="UP000006698">
    <property type="component" value="Chromosome"/>
</dbReference>
<dbReference type="GO" id="GO:0009089">
    <property type="term" value="P:lysine biosynthetic process via diaminopimelate"/>
    <property type="evidence" value="ECO:0007669"/>
    <property type="project" value="UniProtKB-UniRule"/>
</dbReference>
<keyword evidence="8 12" id="KW-0220">Diaminopimelate biosynthesis</keyword>
<dbReference type="SUPFAM" id="SSF51735">
    <property type="entry name" value="NAD(P)-binding Rossmann-fold domains"/>
    <property type="match status" value="1"/>
</dbReference>